<feature type="chain" id="PRO_5016597079" evidence="1">
    <location>
        <begin position="23"/>
        <end position="711"/>
    </location>
</feature>
<dbReference type="InterPro" id="IPR001119">
    <property type="entry name" value="SLH_dom"/>
</dbReference>
<dbReference type="PROSITE" id="PS51272">
    <property type="entry name" value="SLH"/>
    <property type="match status" value="3"/>
</dbReference>
<proteinExistence type="predicted"/>
<dbReference type="OrthoDB" id="2487047at2"/>
<dbReference type="InterPro" id="IPR051465">
    <property type="entry name" value="Cell_Envelope_Struct_Comp"/>
</dbReference>
<keyword evidence="1" id="KW-0732">Signal</keyword>
<feature type="domain" description="SLH" evidence="2">
    <location>
        <begin position="655"/>
        <end position="711"/>
    </location>
</feature>
<evidence type="ECO:0000313" key="3">
    <source>
        <dbReference type="EMBL" id="RCW47896.1"/>
    </source>
</evidence>
<feature type="domain" description="SLH" evidence="2">
    <location>
        <begin position="586"/>
        <end position="649"/>
    </location>
</feature>
<reference evidence="3 4" key="1">
    <citation type="submission" date="2018-07" db="EMBL/GenBank/DDBJ databases">
        <title>Genomic Encyclopedia of Type Strains, Phase III (KMG-III): the genomes of soil and plant-associated and newly described type strains.</title>
        <authorList>
            <person name="Whitman W."/>
        </authorList>
    </citation>
    <scope>NUCLEOTIDE SEQUENCE [LARGE SCALE GENOMIC DNA]</scope>
    <source>
        <strain evidence="3 4">CECT 7506</strain>
    </source>
</reference>
<dbReference type="EMBL" id="QPJD01000007">
    <property type="protein sequence ID" value="RCW47896.1"/>
    <property type="molecule type" value="Genomic_DNA"/>
</dbReference>
<gene>
    <name evidence="3" type="ORF">DFP97_10796</name>
</gene>
<organism evidence="3 4">
    <name type="scientific">Paenibacillus prosopidis</name>
    <dbReference type="NCBI Taxonomy" id="630520"/>
    <lineage>
        <taxon>Bacteria</taxon>
        <taxon>Bacillati</taxon>
        <taxon>Bacillota</taxon>
        <taxon>Bacilli</taxon>
        <taxon>Bacillales</taxon>
        <taxon>Paenibacillaceae</taxon>
        <taxon>Paenibacillus</taxon>
    </lineage>
</organism>
<sequence length="711" mass="74129">MTLRKKLAVSTIAASVAMSAFAGIPLSNKGLAEKLGVSDVAYASTTTANSVLIDRAKAIYNALDKTGGLDEVEALRNAINSLTDAQKEQIVKPIVDKFIPASDANAAAKKADLKDLILDAVSLSYSPSAAGVEALRVEHGAFVQTFATAAGVANLTVDDFANYFFDIQDEVMKQLKSKDLSALLALLSESNGVNDLLEDVIAALPENEYAVEKVFLYYKVTTEDVINVATAVKSAVNDNNKFNQAALALYTAYQSLNTPTTGGGGGGGAVVTTPVIELPKAVNDYVGKLDAVKDAIAKATGEEKTKLIEAAVKEAQALVNTLSTISASSSIATINGRAVLQLDEKQMVSAIAGIAAIAEGLQGAVPGAKLSELKLTIDLGNVTQNDTVIDLSNAIMQQAVKAKITAVTLKISDLTVELPVGGQFSNAINFTISKSDAKAEVIGNSLKAASKVYDFNLSIGGVATTKFDQPILISIPLGDTTGLDTELLSVAKIVNGKLIFQGGRIKKGHIVEPRDTFSSYVVVENKVSFSDVASVEAWAGREIQVVAAKGAIEGKAAGKFAPQDKVTRAEFAKMLVRALDLDNGSATESFDDVKASDWHAPYVAAAANLKIINGRSASKFDPNATITRAEMATMIARALKVSQGASDVADVNTALKGFADAGKISASLKAGVAFAASNGIVKGNAGKFLPNNNATRAEAAVIIYRAINFGE</sequence>
<accession>A0A368W4V7</accession>
<name>A0A368W4V7_9BACL</name>
<keyword evidence="4" id="KW-1185">Reference proteome</keyword>
<protein>
    <submittedName>
        <fullName evidence="3">S-layer family protein</fullName>
    </submittedName>
</protein>
<dbReference type="RefSeq" id="WP_114380306.1">
    <property type="nucleotide sequence ID" value="NZ_QPJD01000007.1"/>
</dbReference>
<dbReference type="Proteomes" id="UP000252415">
    <property type="component" value="Unassembled WGS sequence"/>
</dbReference>
<evidence type="ECO:0000313" key="4">
    <source>
        <dbReference type="Proteomes" id="UP000252415"/>
    </source>
</evidence>
<dbReference type="Pfam" id="PF00395">
    <property type="entry name" value="SLH"/>
    <property type="match status" value="3"/>
</dbReference>
<evidence type="ECO:0000256" key="1">
    <source>
        <dbReference type="SAM" id="SignalP"/>
    </source>
</evidence>
<feature type="signal peptide" evidence="1">
    <location>
        <begin position="1"/>
        <end position="22"/>
    </location>
</feature>
<dbReference type="AlphaFoldDB" id="A0A368W4V7"/>
<feature type="domain" description="SLH" evidence="2">
    <location>
        <begin position="526"/>
        <end position="584"/>
    </location>
</feature>
<evidence type="ECO:0000259" key="2">
    <source>
        <dbReference type="PROSITE" id="PS51272"/>
    </source>
</evidence>
<dbReference type="PANTHER" id="PTHR43308:SF5">
    <property type="entry name" value="S-LAYER PROTEIN _ PEPTIDOGLYCAN ENDO-BETA-N-ACETYLGLUCOSAMINIDASE"/>
    <property type="match status" value="1"/>
</dbReference>
<dbReference type="PANTHER" id="PTHR43308">
    <property type="entry name" value="OUTER MEMBRANE PROTEIN ALPHA-RELATED"/>
    <property type="match status" value="1"/>
</dbReference>
<comment type="caution">
    <text evidence="3">The sequence shown here is derived from an EMBL/GenBank/DDBJ whole genome shotgun (WGS) entry which is preliminary data.</text>
</comment>